<protein>
    <recommendedName>
        <fullName evidence="1">glutathione transferase</fullName>
        <ecNumber evidence="1">2.5.1.18</ecNumber>
    </recommendedName>
</protein>
<dbReference type="InterPro" id="IPR004045">
    <property type="entry name" value="Glutathione_S-Trfase_N"/>
</dbReference>
<dbReference type="InterPro" id="IPR040079">
    <property type="entry name" value="Glutathione_S-Trfase"/>
</dbReference>
<dbReference type="Proteomes" id="UP000636479">
    <property type="component" value="Unassembled WGS sequence"/>
</dbReference>
<dbReference type="GO" id="GO:0005737">
    <property type="term" value="C:cytoplasm"/>
    <property type="evidence" value="ECO:0007669"/>
    <property type="project" value="TreeGrafter"/>
</dbReference>
<dbReference type="PANTHER" id="PTHR43900:SF3">
    <property type="entry name" value="GLUTATHIONE S-TRANSFERASE RHO"/>
    <property type="match status" value="1"/>
</dbReference>
<dbReference type="InterPro" id="IPR036282">
    <property type="entry name" value="Glutathione-S-Trfase_C_sf"/>
</dbReference>
<dbReference type="EC" id="2.5.1.18" evidence="1"/>
<dbReference type="EMBL" id="JACAZF010000013">
    <property type="protein sequence ID" value="KAF7291145.1"/>
    <property type="molecule type" value="Genomic_DNA"/>
</dbReference>
<reference evidence="6" key="1">
    <citation type="submission" date="2020-05" db="EMBL/GenBank/DDBJ databases">
        <title>Mycena genomes resolve the evolution of fungal bioluminescence.</title>
        <authorList>
            <person name="Tsai I.J."/>
        </authorList>
    </citation>
    <scope>NUCLEOTIDE SEQUENCE</scope>
    <source>
        <strain evidence="6">171206Taipei</strain>
    </source>
</reference>
<evidence type="ECO:0000256" key="3">
    <source>
        <dbReference type="ARBA" id="ARBA00047960"/>
    </source>
</evidence>
<dbReference type="GO" id="GO:0004364">
    <property type="term" value="F:glutathione transferase activity"/>
    <property type="evidence" value="ECO:0007669"/>
    <property type="project" value="UniProtKB-EC"/>
</dbReference>
<accession>A0A8H6S4G8</accession>
<dbReference type="SUPFAM" id="SSF47616">
    <property type="entry name" value="GST C-terminal domain-like"/>
    <property type="match status" value="1"/>
</dbReference>
<evidence type="ECO:0000259" key="5">
    <source>
        <dbReference type="PROSITE" id="PS50405"/>
    </source>
</evidence>
<dbReference type="GO" id="GO:0006749">
    <property type="term" value="P:glutathione metabolic process"/>
    <property type="evidence" value="ECO:0007669"/>
    <property type="project" value="TreeGrafter"/>
</dbReference>
<dbReference type="OrthoDB" id="249703at2759"/>
<dbReference type="SFLD" id="SFLDS00019">
    <property type="entry name" value="Glutathione_Transferase_(cytos"/>
    <property type="match status" value="1"/>
</dbReference>
<gene>
    <name evidence="6" type="ORF">MIND_01257700</name>
</gene>
<comment type="caution">
    <text evidence="6">The sequence shown here is derived from an EMBL/GenBank/DDBJ whole genome shotgun (WGS) entry which is preliminary data.</text>
</comment>
<dbReference type="Pfam" id="PF02798">
    <property type="entry name" value="GST_N"/>
    <property type="match status" value="1"/>
</dbReference>
<dbReference type="AlphaFoldDB" id="A0A8H6S4G8"/>
<evidence type="ECO:0000259" key="4">
    <source>
        <dbReference type="PROSITE" id="PS50404"/>
    </source>
</evidence>
<feature type="domain" description="GST C-terminal" evidence="5">
    <location>
        <begin position="269"/>
        <end position="399"/>
    </location>
</feature>
<dbReference type="PANTHER" id="PTHR43900">
    <property type="entry name" value="GLUTATHIONE S-TRANSFERASE RHO"/>
    <property type="match status" value="1"/>
</dbReference>
<dbReference type="SUPFAM" id="SSF52833">
    <property type="entry name" value="Thioredoxin-like"/>
    <property type="match status" value="1"/>
</dbReference>
<dbReference type="InterPro" id="IPR004046">
    <property type="entry name" value="GST_C"/>
</dbReference>
<dbReference type="Gene3D" id="1.20.1050.10">
    <property type="match status" value="1"/>
</dbReference>
<dbReference type="InterPro" id="IPR010987">
    <property type="entry name" value="Glutathione-S-Trfase_C-like"/>
</dbReference>
<dbReference type="GO" id="GO:0043295">
    <property type="term" value="F:glutathione binding"/>
    <property type="evidence" value="ECO:0007669"/>
    <property type="project" value="TreeGrafter"/>
</dbReference>
<keyword evidence="2" id="KW-0808">Transferase</keyword>
<dbReference type="Pfam" id="PF00043">
    <property type="entry name" value="GST_C"/>
    <property type="match status" value="1"/>
</dbReference>
<dbReference type="Gene3D" id="3.40.30.10">
    <property type="entry name" value="Glutaredoxin"/>
    <property type="match status" value="1"/>
</dbReference>
<name>A0A8H6S4G8_9AGAR</name>
<organism evidence="6 7">
    <name type="scientific">Mycena indigotica</name>
    <dbReference type="NCBI Taxonomy" id="2126181"/>
    <lineage>
        <taxon>Eukaryota</taxon>
        <taxon>Fungi</taxon>
        <taxon>Dikarya</taxon>
        <taxon>Basidiomycota</taxon>
        <taxon>Agaricomycotina</taxon>
        <taxon>Agaricomycetes</taxon>
        <taxon>Agaricomycetidae</taxon>
        <taxon>Agaricales</taxon>
        <taxon>Marasmiineae</taxon>
        <taxon>Mycenaceae</taxon>
        <taxon>Mycena</taxon>
    </lineage>
</organism>
<dbReference type="GeneID" id="59351577"/>
<keyword evidence="7" id="KW-1185">Reference proteome</keyword>
<comment type="catalytic activity">
    <reaction evidence="3">
        <text>RX + glutathione = an S-substituted glutathione + a halide anion + H(+)</text>
        <dbReference type="Rhea" id="RHEA:16437"/>
        <dbReference type="ChEBI" id="CHEBI:15378"/>
        <dbReference type="ChEBI" id="CHEBI:16042"/>
        <dbReference type="ChEBI" id="CHEBI:17792"/>
        <dbReference type="ChEBI" id="CHEBI:57925"/>
        <dbReference type="ChEBI" id="CHEBI:90779"/>
        <dbReference type="EC" id="2.5.1.18"/>
    </reaction>
</comment>
<evidence type="ECO:0000256" key="2">
    <source>
        <dbReference type="ARBA" id="ARBA00022679"/>
    </source>
</evidence>
<dbReference type="InterPro" id="IPR036249">
    <property type="entry name" value="Thioredoxin-like_sf"/>
</dbReference>
<feature type="domain" description="GST N-terminal" evidence="4">
    <location>
        <begin position="180"/>
        <end position="261"/>
    </location>
</feature>
<evidence type="ECO:0000256" key="1">
    <source>
        <dbReference type="ARBA" id="ARBA00012452"/>
    </source>
</evidence>
<dbReference type="RefSeq" id="XP_037214267.1">
    <property type="nucleotide sequence ID" value="XM_037369061.1"/>
</dbReference>
<dbReference type="SFLD" id="SFLDG00358">
    <property type="entry name" value="Main_(cytGST)"/>
    <property type="match status" value="1"/>
</dbReference>
<evidence type="ECO:0000313" key="6">
    <source>
        <dbReference type="EMBL" id="KAF7291145.1"/>
    </source>
</evidence>
<dbReference type="PROSITE" id="PS50404">
    <property type="entry name" value="GST_NTER"/>
    <property type="match status" value="1"/>
</dbReference>
<dbReference type="PROSITE" id="PS50405">
    <property type="entry name" value="GST_CTER"/>
    <property type="match status" value="1"/>
</dbReference>
<evidence type="ECO:0000313" key="7">
    <source>
        <dbReference type="Proteomes" id="UP000636479"/>
    </source>
</evidence>
<proteinExistence type="predicted"/>
<sequence>MERVGDNSELAANRIIELYTDYGSAAGGGLGIVQHKAPFSRNTPGTEIFYGADTGQIGRNGEGTQKVFWKLLRIENLDVLASSRLRTLSVQYRDLVYINRNFLSFLCALLAQIVASPGITHVTLTDDEALHLHGDGGYNRNGSRMQLTESGEYDDQTEYITGKSRNLYPSPHPTQGMVLKLYFAPLLGPSGGACTVAFVLAEKQIPFEAVPLQFLKREHKSGAHLAKQPFGQVPVIDDNGFILYETRAICRYLVEKYPEKGPRLLPGPSLEEQALFEQAASVEFANFFSVLIGIRTELVMKPQLGLDIDQVTLDRLQVQLAVMLHFYEKVLSKQTYLAGNDLTLVDVFHLIPIAIIRNLGQEIMTTDFRPNVARWWNSLTRRTAWLQLEEEGIRSSTKVLSELMP</sequence>